<evidence type="ECO:0000256" key="1">
    <source>
        <dbReference type="SAM" id="Phobius"/>
    </source>
</evidence>
<dbReference type="EMBL" id="NBSK02000002">
    <property type="protein sequence ID" value="KAJ0220304.1"/>
    <property type="molecule type" value="Genomic_DNA"/>
</dbReference>
<reference evidence="2 3" key="1">
    <citation type="journal article" date="2017" name="Nat. Commun.">
        <title>Genome assembly with in vitro proximity ligation data and whole-genome triplication in lettuce.</title>
        <authorList>
            <person name="Reyes-Chin-Wo S."/>
            <person name="Wang Z."/>
            <person name="Yang X."/>
            <person name="Kozik A."/>
            <person name="Arikit S."/>
            <person name="Song C."/>
            <person name="Xia L."/>
            <person name="Froenicke L."/>
            <person name="Lavelle D.O."/>
            <person name="Truco M.J."/>
            <person name="Xia R."/>
            <person name="Zhu S."/>
            <person name="Xu C."/>
            <person name="Xu H."/>
            <person name="Xu X."/>
            <person name="Cox K."/>
            <person name="Korf I."/>
            <person name="Meyers B.C."/>
            <person name="Michelmore R.W."/>
        </authorList>
    </citation>
    <scope>NUCLEOTIDE SEQUENCE [LARGE SCALE GENOMIC DNA]</scope>
    <source>
        <strain evidence="3">cv. Salinas</strain>
        <tissue evidence="2">Seedlings</tissue>
    </source>
</reference>
<comment type="caution">
    <text evidence="2">The sequence shown here is derived from an EMBL/GenBank/DDBJ whole genome shotgun (WGS) entry which is preliminary data.</text>
</comment>
<dbReference type="AlphaFoldDB" id="A0A9R1WAS6"/>
<keyword evidence="1" id="KW-0472">Membrane</keyword>
<accession>A0A9R1WAS6</accession>
<dbReference type="InterPro" id="IPR012340">
    <property type="entry name" value="NA-bd_OB-fold"/>
</dbReference>
<evidence type="ECO:0000313" key="3">
    <source>
        <dbReference type="Proteomes" id="UP000235145"/>
    </source>
</evidence>
<sequence length="258" mass="30577">MDSDICRDMSTTNITFIADLDVTRDDLSIKVRVINHWKQMSFYNKNEIWSIELILGSKIQASVPKKFLYRFKKKLKDRKSYYITSPSFAALEPNTFRLIPQDQKLTKPLLKNVPNLAGLNLVFLLLIFNMCCQWFILKICHSMLLDWLLLLGKWQEKALISPNTRFTSISRMKMVWKYVWFCGVIMRTRCKSIYKTIHTIFKSLLYFSLHKLMFGETNSLSKPKSVWENTWEYLPDGILYTQQQRLKSPGIICLLHYY</sequence>
<keyword evidence="1" id="KW-0812">Transmembrane</keyword>
<protein>
    <submittedName>
        <fullName evidence="2">Uncharacterized protein</fullName>
    </submittedName>
</protein>
<keyword evidence="1" id="KW-1133">Transmembrane helix</keyword>
<dbReference type="Gene3D" id="2.40.50.140">
    <property type="entry name" value="Nucleic acid-binding proteins"/>
    <property type="match status" value="1"/>
</dbReference>
<name>A0A9R1WAS6_LACSA</name>
<proteinExistence type="predicted"/>
<organism evidence="2 3">
    <name type="scientific">Lactuca sativa</name>
    <name type="common">Garden lettuce</name>
    <dbReference type="NCBI Taxonomy" id="4236"/>
    <lineage>
        <taxon>Eukaryota</taxon>
        <taxon>Viridiplantae</taxon>
        <taxon>Streptophyta</taxon>
        <taxon>Embryophyta</taxon>
        <taxon>Tracheophyta</taxon>
        <taxon>Spermatophyta</taxon>
        <taxon>Magnoliopsida</taxon>
        <taxon>eudicotyledons</taxon>
        <taxon>Gunneridae</taxon>
        <taxon>Pentapetalae</taxon>
        <taxon>asterids</taxon>
        <taxon>campanulids</taxon>
        <taxon>Asterales</taxon>
        <taxon>Asteraceae</taxon>
        <taxon>Cichorioideae</taxon>
        <taxon>Cichorieae</taxon>
        <taxon>Lactucinae</taxon>
        <taxon>Lactuca</taxon>
    </lineage>
</organism>
<dbReference type="Proteomes" id="UP000235145">
    <property type="component" value="Unassembled WGS sequence"/>
</dbReference>
<gene>
    <name evidence="2" type="ORF">LSAT_V11C200062400</name>
</gene>
<evidence type="ECO:0000313" key="2">
    <source>
        <dbReference type="EMBL" id="KAJ0220304.1"/>
    </source>
</evidence>
<feature type="transmembrane region" description="Helical" evidence="1">
    <location>
        <begin position="119"/>
        <end position="137"/>
    </location>
</feature>
<keyword evidence="3" id="KW-1185">Reference proteome</keyword>